<keyword evidence="6" id="KW-0808">Transferase</keyword>
<protein>
    <recommendedName>
        <fullName evidence="3">histidine kinase</fullName>
        <ecNumber evidence="3">2.7.13.3</ecNumber>
    </recommendedName>
</protein>
<proteinExistence type="predicted"/>
<keyword evidence="5" id="KW-0597">Phosphoprotein</keyword>
<dbReference type="Pfam" id="PF00512">
    <property type="entry name" value="HisKA"/>
    <property type="match status" value="1"/>
</dbReference>
<dbReference type="SMART" id="SM00387">
    <property type="entry name" value="HATPase_c"/>
    <property type="match status" value="1"/>
</dbReference>
<gene>
    <name evidence="13" type="ORF">SU48_07765</name>
</gene>
<sequence length="376" mass="40694">MAAPLVSAHHTKEQVRLRATLRGQFTLVIFLLAFLPNLVLTFTAQPNVPTLTLVVWMLVVGLLCAVTGYVLSGALLRPLNRLETEVQRGDFAQPHADDPAEIRALRGAFTTLLDRLGTEQGRRSAFMATLVHDLKTPLIATGHLTHALTAYPLPEAERREVGVQIQAETARLLALVQQMADAHRFEREDVQVQLVQTDLRVLLDNVARRMAPQAEARGLSLSVRGSGSAPVDAHVIERAVSNLTENAVRYAQTRVQLSVTPQGIGVEDDGPGLSGDLADLAQPFNAQPALIAGQHYTAGTAGLGLFIVRRIAEAHGGQLLYERHPPPLFDPHRLEPPDPLAPPSVHDPTTSATHTVPDVFSPSSSLFTLTLPEVTP</sequence>
<dbReference type="PANTHER" id="PTHR44936:SF9">
    <property type="entry name" value="SENSOR PROTEIN CREC"/>
    <property type="match status" value="1"/>
</dbReference>
<dbReference type="STRING" id="1182568.SU48_07765"/>
<dbReference type="InterPro" id="IPR036097">
    <property type="entry name" value="HisK_dim/P_sf"/>
</dbReference>
<dbReference type="Gene3D" id="3.30.565.10">
    <property type="entry name" value="Histidine kinase-like ATPase, C-terminal domain"/>
    <property type="match status" value="1"/>
</dbReference>
<dbReference type="AlphaFoldDB" id="A0A172TD53"/>
<evidence type="ECO:0000256" key="10">
    <source>
        <dbReference type="SAM" id="MobiDB-lite"/>
    </source>
</evidence>
<evidence type="ECO:0000256" key="6">
    <source>
        <dbReference type="ARBA" id="ARBA00022679"/>
    </source>
</evidence>
<feature type="transmembrane region" description="Helical" evidence="11">
    <location>
        <begin position="50"/>
        <end position="71"/>
    </location>
</feature>
<evidence type="ECO:0000256" key="7">
    <source>
        <dbReference type="ARBA" id="ARBA00022777"/>
    </source>
</evidence>
<organism evidence="13 14">
    <name type="scientific">Deinococcus puniceus</name>
    <dbReference type="NCBI Taxonomy" id="1182568"/>
    <lineage>
        <taxon>Bacteria</taxon>
        <taxon>Thermotogati</taxon>
        <taxon>Deinococcota</taxon>
        <taxon>Deinococci</taxon>
        <taxon>Deinococcales</taxon>
        <taxon>Deinococcaceae</taxon>
        <taxon>Deinococcus</taxon>
    </lineage>
</organism>
<comment type="catalytic activity">
    <reaction evidence="1">
        <text>ATP + protein L-histidine = ADP + protein N-phospho-L-histidine.</text>
        <dbReference type="EC" id="2.7.13.3"/>
    </reaction>
</comment>
<dbReference type="OrthoDB" id="9804645at2"/>
<feature type="compositionally biased region" description="Basic and acidic residues" evidence="10">
    <location>
        <begin position="323"/>
        <end position="336"/>
    </location>
</feature>
<dbReference type="PATRIC" id="fig|1182568.3.peg.1614"/>
<dbReference type="InterPro" id="IPR050980">
    <property type="entry name" value="2C_sensor_his_kinase"/>
</dbReference>
<evidence type="ECO:0000256" key="9">
    <source>
        <dbReference type="ARBA" id="ARBA00023026"/>
    </source>
</evidence>
<dbReference type="PROSITE" id="PS50109">
    <property type="entry name" value="HIS_KIN"/>
    <property type="match status" value="1"/>
</dbReference>
<evidence type="ECO:0000256" key="1">
    <source>
        <dbReference type="ARBA" id="ARBA00000085"/>
    </source>
</evidence>
<dbReference type="KEGG" id="dpu:SU48_07765"/>
<dbReference type="InterPro" id="IPR004358">
    <property type="entry name" value="Sig_transdc_His_kin-like_C"/>
</dbReference>
<evidence type="ECO:0000313" key="13">
    <source>
        <dbReference type="EMBL" id="ANE44864.1"/>
    </source>
</evidence>
<keyword evidence="14" id="KW-1185">Reference proteome</keyword>
<dbReference type="Pfam" id="PF02518">
    <property type="entry name" value="HATPase_c"/>
    <property type="match status" value="1"/>
</dbReference>
<feature type="domain" description="Histidine kinase" evidence="12">
    <location>
        <begin position="129"/>
        <end position="325"/>
    </location>
</feature>
<name>A0A172TD53_9DEIO</name>
<dbReference type="GO" id="GO:0000155">
    <property type="term" value="F:phosphorelay sensor kinase activity"/>
    <property type="evidence" value="ECO:0007669"/>
    <property type="project" value="InterPro"/>
</dbReference>
<dbReference type="RefSeq" id="WP_064015930.1">
    <property type="nucleotide sequence ID" value="NZ_CP011387.1"/>
</dbReference>
<dbReference type="SUPFAM" id="SSF47384">
    <property type="entry name" value="Homodimeric domain of signal transducing histidine kinase"/>
    <property type="match status" value="1"/>
</dbReference>
<dbReference type="EC" id="2.7.13.3" evidence="3"/>
<keyword evidence="4" id="KW-1003">Cell membrane</keyword>
<accession>A0A172TD53</accession>
<reference evidence="13 14" key="1">
    <citation type="submission" date="2015-01" db="EMBL/GenBank/DDBJ databases">
        <title>Deinococcus puniceus/DY1/ whole genome sequencing.</title>
        <authorList>
            <person name="Kim M.K."/>
            <person name="Srinivasan S."/>
            <person name="Lee J.-J."/>
        </authorList>
    </citation>
    <scope>NUCLEOTIDE SEQUENCE [LARGE SCALE GENOMIC DNA]</scope>
    <source>
        <strain evidence="13 14">DY1</strain>
    </source>
</reference>
<feature type="transmembrane region" description="Helical" evidence="11">
    <location>
        <begin position="25"/>
        <end position="44"/>
    </location>
</feature>
<keyword evidence="11" id="KW-0472">Membrane</keyword>
<evidence type="ECO:0000256" key="8">
    <source>
        <dbReference type="ARBA" id="ARBA00023012"/>
    </source>
</evidence>
<comment type="subcellular location">
    <subcellularLocation>
        <location evidence="2">Cell membrane</location>
        <topology evidence="2">Multi-pass membrane protein</topology>
    </subcellularLocation>
</comment>
<dbReference type="SMART" id="SM00388">
    <property type="entry name" value="HisKA"/>
    <property type="match status" value="1"/>
</dbReference>
<evidence type="ECO:0000256" key="3">
    <source>
        <dbReference type="ARBA" id="ARBA00012438"/>
    </source>
</evidence>
<dbReference type="CDD" id="cd00075">
    <property type="entry name" value="HATPase"/>
    <property type="match status" value="1"/>
</dbReference>
<dbReference type="EMBL" id="CP011387">
    <property type="protein sequence ID" value="ANE44864.1"/>
    <property type="molecule type" value="Genomic_DNA"/>
</dbReference>
<evidence type="ECO:0000256" key="5">
    <source>
        <dbReference type="ARBA" id="ARBA00022553"/>
    </source>
</evidence>
<dbReference type="InterPro" id="IPR003661">
    <property type="entry name" value="HisK_dim/P_dom"/>
</dbReference>
<keyword evidence="7 13" id="KW-0418">Kinase</keyword>
<evidence type="ECO:0000313" key="14">
    <source>
        <dbReference type="Proteomes" id="UP000077363"/>
    </source>
</evidence>
<evidence type="ECO:0000256" key="11">
    <source>
        <dbReference type="SAM" id="Phobius"/>
    </source>
</evidence>
<dbReference type="GO" id="GO:0005886">
    <property type="term" value="C:plasma membrane"/>
    <property type="evidence" value="ECO:0007669"/>
    <property type="project" value="UniProtKB-SubCell"/>
</dbReference>
<evidence type="ECO:0000256" key="2">
    <source>
        <dbReference type="ARBA" id="ARBA00004651"/>
    </source>
</evidence>
<dbReference type="PANTHER" id="PTHR44936">
    <property type="entry name" value="SENSOR PROTEIN CREC"/>
    <property type="match status" value="1"/>
</dbReference>
<dbReference type="Proteomes" id="UP000077363">
    <property type="component" value="Chromosome"/>
</dbReference>
<dbReference type="PRINTS" id="PR00344">
    <property type="entry name" value="BCTRLSENSOR"/>
</dbReference>
<dbReference type="SUPFAM" id="SSF55874">
    <property type="entry name" value="ATPase domain of HSP90 chaperone/DNA topoisomerase II/histidine kinase"/>
    <property type="match status" value="1"/>
</dbReference>
<dbReference type="InterPro" id="IPR003594">
    <property type="entry name" value="HATPase_dom"/>
</dbReference>
<keyword evidence="8" id="KW-0902">Two-component regulatory system</keyword>
<evidence type="ECO:0000256" key="4">
    <source>
        <dbReference type="ARBA" id="ARBA00022475"/>
    </source>
</evidence>
<dbReference type="Gene3D" id="1.10.287.130">
    <property type="match status" value="1"/>
</dbReference>
<dbReference type="CDD" id="cd00082">
    <property type="entry name" value="HisKA"/>
    <property type="match status" value="1"/>
</dbReference>
<keyword evidence="11" id="KW-0812">Transmembrane</keyword>
<dbReference type="InterPro" id="IPR036890">
    <property type="entry name" value="HATPase_C_sf"/>
</dbReference>
<keyword evidence="11" id="KW-1133">Transmembrane helix</keyword>
<dbReference type="InterPro" id="IPR005467">
    <property type="entry name" value="His_kinase_dom"/>
</dbReference>
<evidence type="ECO:0000259" key="12">
    <source>
        <dbReference type="PROSITE" id="PS50109"/>
    </source>
</evidence>
<keyword evidence="9" id="KW-0843">Virulence</keyword>
<feature type="region of interest" description="Disordered" evidence="10">
    <location>
        <begin position="323"/>
        <end position="358"/>
    </location>
</feature>